<dbReference type="KEGG" id="cmk:103177205"/>
<dbReference type="GO" id="GO:0000122">
    <property type="term" value="P:negative regulation of transcription by RNA polymerase II"/>
    <property type="evidence" value="ECO:0007669"/>
    <property type="project" value="TreeGrafter"/>
</dbReference>
<dbReference type="Gene3D" id="3.40.50.300">
    <property type="entry name" value="P-loop containing nucleotide triphosphate hydrolases"/>
    <property type="match status" value="1"/>
</dbReference>
<evidence type="ECO:0000313" key="3">
    <source>
        <dbReference type="Proteomes" id="UP000314986"/>
    </source>
</evidence>
<dbReference type="SUPFAM" id="SSF52540">
    <property type="entry name" value="P-loop containing nucleoside triphosphate hydrolases"/>
    <property type="match status" value="1"/>
</dbReference>
<name>A0A4W3JTE0_CALMI</name>
<feature type="region of interest" description="Disordered" evidence="1">
    <location>
        <begin position="134"/>
        <end position="158"/>
    </location>
</feature>
<feature type="compositionally biased region" description="Basic and acidic residues" evidence="1">
    <location>
        <begin position="138"/>
        <end position="154"/>
    </location>
</feature>
<dbReference type="Ensembl" id="ENSCMIT00000047427.1">
    <property type="protein sequence ID" value="ENSCMIP00000046764.1"/>
    <property type="gene ID" value="ENSCMIG00000019212.1"/>
</dbReference>
<feature type="compositionally biased region" description="Basic and acidic residues" evidence="1">
    <location>
        <begin position="23"/>
        <end position="41"/>
    </location>
</feature>
<dbReference type="OrthoDB" id="3231855at2759"/>
<organism evidence="2 3">
    <name type="scientific">Callorhinchus milii</name>
    <name type="common">Ghost shark</name>
    <dbReference type="NCBI Taxonomy" id="7868"/>
    <lineage>
        <taxon>Eukaryota</taxon>
        <taxon>Metazoa</taxon>
        <taxon>Chordata</taxon>
        <taxon>Craniata</taxon>
        <taxon>Vertebrata</taxon>
        <taxon>Chondrichthyes</taxon>
        <taxon>Holocephali</taxon>
        <taxon>Chimaeriformes</taxon>
        <taxon>Callorhinchidae</taxon>
        <taxon>Callorhinchus</taxon>
    </lineage>
</organism>
<dbReference type="GeneTree" id="ENSGT00940000161440"/>
<feature type="compositionally biased region" description="Basic and acidic residues" evidence="1">
    <location>
        <begin position="77"/>
        <end position="88"/>
    </location>
</feature>
<dbReference type="InParanoid" id="A0A4W3JTE0"/>
<dbReference type="InterPro" id="IPR026302">
    <property type="entry name" value="NEDD4-bd_p2"/>
</dbReference>
<dbReference type="OMA" id="TWWKFDV"/>
<gene>
    <name evidence="2" type="primary">LOC103177205</name>
</gene>
<dbReference type="AlphaFoldDB" id="A0A4W3JTE0"/>
<dbReference type="STRING" id="7868.ENSCMIP00000046764"/>
<reference evidence="2" key="4">
    <citation type="submission" date="2025-08" db="UniProtKB">
        <authorList>
            <consortium name="Ensembl"/>
        </authorList>
    </citation>
    <scope>IDENTIFICATION</scope>
</reference>
<dbReference type="GeneID" id="103177205"/>
<dbReference type="GO" id="GO:0003714">
    <property type="term" value="F:transcription corepressor activity"/>
    <property type="evidence" value="ECO:0007669"/>
    <property type="project" value="TreeGrafter"/>
</dbReference>
<dbReference type="PANTHER" id="PTHR13308:SF23">
    <property type="entry name" value="NEDD4-BINDING PROTEIN 2-LIKE 2"/>
    <property type="match status" value="1"/>
</dbReference>
<reference evidence="3" key="3">
    <citation type="journal article" date="2014" name="Nature">
        <title>Elephant shark genome provides unique insights into gnathostome evolution.</title>
        <authorList>
            <consortium name="International Elephant Shark Genome Sequencing Consortium"/>
            <person name="Venkatesh B."/>
            <person name="Lee A.P."/>
            <person name="Ravi V."/>
            <person name="Maurya A.K."/>
            <person name="Lian M.M."/>
            <person name="Swann J.B."/>
            <person name="Ohta Y."/>
            <person name="Flajnik M.F."/>
            <person name="Sutoh Y."/>
            <person name="Kasahara M."/>
            <person name="Hoon S."/>
            <person name="Gangu V."/>
            <person name="Roy S.W."/>
            <person name="Irimia M."/>
            <person name="Korzh V."/>
            <person name="Kondrychyn I."/>
            <person name="Lim Z.W."/>
            <person name="Tay B.H."/>
            <person name="Tohari S."/>
            <person name="Kong K.W."/>
            <person name="Ho S."/>
            <person name="Lorente-Galdos B."/>
            <person name="Quilez J."/>
            <person name="Marques-Bonet T."/>
            <person name="Raney B.J."/>
            <person name="Ingham P.W."/>
            <person name="Tay A."/>
            <person name="Hillier L.W."/>
            <person name="Minx P."/>
            <person name="Boehm T."/>
            <person name="Wilson R.K."/>
            <person name="Brenner S."/>
            <person name="Warren W.C."/>
        </authorList>
    </citation>
    <scope>NUCLEOTIDE SEQUENCE [LARGE SCALE GENOMIC DNA]</scope>
</reference>
<keyword evidence="3" id="KW-1185">Reference proteome</keyword>
<accession>A0A4W3JTE0</accession>
<feature type="compositionally biased region" description="Polar residues" evidence="1">
    <location>
        <begin position="502"/>
        <end position="511"/>
    </location>
</feature>
<dbReference type="PANTHER" id="PTHR13308">
    <property type="entry name" value="NEDD4-BINDING PROTEIN 2-LIKE 1"/>
    <property type="match status" value="1"/>
</dbReference>
<reference evidence="3" key="2">
    <citation type="journal article" date="2007" name="PLoS Biol.">
        <title>Survey sequencing and comparative analysis of the elephant shark (Callorhinchus milii) genome.</title>
        <authorList>
            <person name="Venkatesh B."/>
            <person name="Kirkness E.F."/>
            <person name="Loh Y.H."/>
            <person name="Halpern A.L."/>
            <person name="Lee A.P."/>
            <person name="Johnson J."/>
            <person name="Dandona N."/>
            <person name="Viswanathan L.D."/>
            <person name="Tay A."/>
            <person name="Venter J.C."/>
            <person name="Strausberg R.L."/>
            <person name="Brenner S."/>
        </authorList>
    </citation>
    <scope>NUCLEOTIDE SEQUENCE [LARGE SCALE GENOMIC DNA]</scope>
</reference>
<dbReference type="Pfam" id="PF13671">
    <property type="entry name" value="AAA_33"/>
    <property type="match status" value="1"/>
</dbReference>
<reference evidence="2" key="5">
    <citation type="submission" date="2025-09" db="UniProtKB">
        <authorList>
            <consortium name="Ensembl"/>
        </authorList>
    </citation>
    <scope>IDENTIFICATION</scope>
</reference>
<dbReference type="InterPro" id="IPR027417">
    <property type="entry name" value="P-loop_NTPase"/>
</dbReference>
<sequence>MSDVVEVNTSPLEASNGETIEPSSKKLKTESATEIFQKEIIEQESEQQNEKDIPSQCSTENSEEEGNEKNSSTTSSEQKDENDKHCNRSEPITVPEKKPEFENELSLFYEELEKIENETIDESVHGSMICEQSSKNGAMDHERENNTGRKSERRLPKKPKTTIKGALRDGIERYLDNGANEYQNWSNSEIASNVHSQSVHWNNTRPLSRAHQSQAQAFIVPRGPPLPRFNMQLNYQRSNVPPVRMLPYSNDGRLLNNGHSSSDWNSALFASDNRIRIMSQLPFGDYGPQLGHTLHDYGPEHRTKFQSRLYQQYQQPEQLLRLRNMWYNYKVLIFMRGLPGSGKTTLSQDILAQNPSGVVLTTDDYFLRDGSYWFNSSLLGEAHEWNQERAKQIMDEGVTPVIIDNTNIQAWEMKPYVEMAADRGYRVDFQEPDTWWKFDVSELEKRNKHRVPREKIIQMMERFEHPISSEIVLNSVEPLHTNKIFPKPPPNHSQRWGGPIDSSPSIGMSYR</sequence>
<feature type="region of interest" description="Disordered" evidence="1">
    <location>
        <begin position="483"/>
        <end position="511"/>
    </location>
</feature>
<dbReference type="Proteomes" id="UP000314986">
    <property type="component" value="Unassembled WGS sequence"/>
</dbReference>
<dbReference type="GO" id="GO:0005634">
    <property type="term" value="C:nucleus"/>
    <property type="evidence" value="ECO:0007669"/>
    <property type="project" value="TreeGrafter"/>
</dbReference>
<feature type="region of interest" description="Disordered" evidence="1">
    <location>
        <begin position="1"/>
        <end position="99"/>
    </location>
</feature>
<reference evidence="3" key="1">
    <citation type="journal article" date="2006" name="Science">
        <title>Ancient noncoding elements conserved in the human genome.</title>
        <authorList>
            <person name="Venkatesh B."/>
            <person name="Kirkness E.F."/>
            <person name="Loh Y.H."/>
            <person name="Halpern A.L."/>
            <person name="Lee A.P."/>
            <person name="Johnson J."/>
            <person name="Dandona N."/>
            <person name="Viswanathan L.D."/>
            <person name="Tay A."/>
            <person name="Venter J.C."/>
            <person name="Strausberg R.L."/>
            <person name="Brenner S."/>
        </authorList>
    </citation>
    <scope>NUCLEOTIDE SEQUENCE [LARGE SCALE GENOMIC DNA]</scope>
</reference>
<protein>
    <submittedName>
        <fullName evidence="2">Uncharacterized LOC103177205</fullName>
    </submittedName>
</protein>
<evidence type="ECO:0000313" key="2">
    <source>
        <dbReference type="Ensembl" id="ENSCMIP00000046764.1"/>
    </source>
</evidence>
<evidence type="ECO:0000256" key="1">
    <source>
        <dbReference type="SAM" id="MobiDB-lite"/>
    </source>
</evidence>
<feature type="compositionally biased region" description="Polar residues" evidence="1">
    <location>
        <begin position="7"/>
        <end position="22"/>
    </location>
</feature>
<proteinExistence type="predicted"/>
<dbReference type="RefSeq" id="XP_007889471.2">
    <property type="nucleotide sequence ID" value="XM_007891280.2"/>
</dbReference>